<dbReference type="EMBL" id="JABVEC010000018">
    <property type="protein sequence ID" value="MBC6468439.1"/>
    <property type="molecule type" value="Genomic_DNA"/>
</dbReference>
<comment type="caution">
    <text evidence="1">The sequence shown here is derived from an EMBL/GenBank/DDBJ whole genome shotgun (WGS) entry which is preliminary data.</text>
</comment>
<reference evidence="1 2" key="1">
    <citation type="submission" date="2020-06" db="EMBL/GenBank/DDBJ databases">
        <title>Actinomadura xiongansis sp. nov., isolated from soil of Baiyangdian.</title>
        <authorList>
            <person name="Zhang X."/>
        </authorList>
    </citation>
    <scope>NUCLEOTIDE SEQUENCE [LARGE SCALE GENOMIC DNA]</scope>
    <source>
        <strain evidence="1 2">HBUM206468</strain>
    </source>
</reference>
<evidence type="ECO:0000313" key="2">
    <source>
        <dbReference type="Proteomes" id="UP000805614"/>
    </source>
</evidence>
<dbReference type="Proteomes" id="UP000805614">
    <property type="component" value="Unassembled WGS sequence"/>
</dbReference>
<gene>
    <name evidence="1" type="ORF">HKK74_23500</name>
</gene>
<accession>A0ABR7LUB7</accession>
<evidence type="ECO:0008006" key="3">
    <source>
        <dbReference type="Google" id="ProtNLM"/>
    </source>
</evidence>
<keyword evidence="2" id="KW-1185">Reference proteome</keyword>
<name>A0ABR7LUB7_9ACTN</name>
<sequence length="214" mass="24082">MNESRSRGLAEIRSKLDLLRQVEAKHGFGVTIDGPRELEPIPALPDGVTDVFGVFHRLAGNYFSFRQPDEMASRSAWAERRIDPYCPLGNPLVIGHERYEMPPDLRDDIEGGNGIYLDVENGDVYYCDGDDYAFAYEHPDVELVETTELSSDVVTFFNFHVLGAGYPELVEAVLGRHAVTRRDRKGRHRDNWMRLLVESGLASDAATPRGRLTS</sequence>
<protein>
    <recommendedName>
        <fullName evidence="3">SUKH-4 immunity protein</fullName>
    </recommendedName>
</protein>
<proteinExistence type="predicted"/>
<organism evidence="1 2">
    <name type="scientific">Actinomadura alba</name>
    <dbReference type="NCBI Taxonomy" id="406431"/>
    <lineage>
        <taxon>Bacteria</taxon>
        <taxon>Bacillati</taxon>
        <taxon>Actinomycetota</taxon>
        <taxon>Actinomycetes</taxon>
        <taxon>Streptosporangiales</taxon>
        <taxon>Thermomonosporaceae</taxon>
        <taxon>Actinomadura</taxon>
    </lineage>
</organism>
<dbReference type="RefSeq" id="WP_187245457.1">
    <property type="nucleotide sequence ID" value="NZ_BAAAOK010000015.1"/>
</dbReference>
<evidence type="ECO:0000313" key="1">
    <source>
        <dbReference type="EMBL" id="MBC6468439.1"/>
    </source>
</evidence>